<name>A0A848QJ65_9SPHN</name>
<evidence type="ECO:0000256" key="6">
    <source>
        <dbReference type="ARBA" id="ARBA00023004"/>
    </source>
</evidence>
<dbReference type="Gene3D" id="3.40.30.10">
    <property type="entry name" value="Glutaredoxin"/>
    <property type="match status" value="1"/>
</dbReference>
<comment type="caution">
    <text evidence="8">The sequence shown here is derived from an EMBL/GenBank/DDBJ whole genome shotgun (WGS) entry which is preliminary data.</text>
</comment>
<keyword evidence="2" id="KW-0479">Metal-binding</keyword>
<keyword evidence="5" id="KW-0560">Oxidoreductase</keyword>
<accession>A0A848QJ65</accession>
<dbReference type="EMBL" id="JABCRE010000002">
    <property type="protein sequence ID" value="NMW31104.1"/>
    <property type="molecule type" value="Genomic_DNA"/>
</dbReference>
<evidence type="ECO:0000256" key="2">
    <source>
        <dbReference type="ARBA" id="ARBA00022723"/>
    </source>
</evidence>
<gene>
    <name evidence="8" type="ORF">HKD42_03420</name>
</gene>
<comment type="cofactor">
    <cofactor evidence="1">
        <name>L-ascorbate</name>
        <dbReference type="ChEBI" id="CHEBI:38290"/>
    </cofactor>
</comment>
<feature type="domain" description="Fe2OG dioxygenase" evidence="7">
    <location>
        <begin position="271"/>
        <end position="364"/>
    </location>
</feature>
<dbReference type="InterPro" id="IPR036249">
    <property type="entry name" value="Thioredoxin-like_sf"/>
</dbReference>
<dbReference type="GO" id="GO:0051213">
    <property type="term" value="F:dioxygenase activity"/>
    <property type="evidence" value="ECO:0007669"/>
    <property type="project" value="UniProtKB-KW"/>
</dbReference>
<evidence type="ECO:0000256" key="1">
    <source>
        <dbReference type="ARBA" id="ARBA00001961"/>
    </source>
</evidence>
<dbReference type="PROSITE" id="PS51471">
    <property type="entry name" value="FE2OG_OXY"/>
    <property type="match status" value="1"/>
</dbReference>
<dbReference type="InterPro" id="IPR006620">
    <property type="entry name" value="Pro_4_hyd_alph"/>
</dbReference>
<dbReference type="RefSeq" id="WP_170010306.1">
    <property type="nucleotide sequence ID" value="NZ_JABCRE010000002.1"/>
</dbReference>
<organism evidence="8 9">
    <name type="scientific">Pontixanthobacter rizhaonensis</name>
    <dbReference type="NCBI Taxonomy" id="2730337"/>
    <lineage>
        <taxon>Bacteria</taxon>
        <taxon>Pseudomonadati</taxon>
        <taxon>Pseudomonadota</taxon>
        <taxon>Alphaproteobacteria</taxon>
        <taxon>Sphingomonadales</taxon>
        <taxon>Erythrobacteraceae</taxon>
        <taxon>Pontixanthobacter</taxon>
    </lineage>
</organism>
<evidence type="ECO:0000259" key="7">
    <source>
        <dbReference type="PROSITE" id="PS51471"/>
    </source>
</evidence>
<keyword evidence="6" id="KW-0408">Iron</keyword>
<dbReference type="GO" id="GO:0016705">
    <property type="term" value="F:oxidoreductase activity, acting on paired donors, with incorporation or reduction of molecular oxygen"/>
    <property type="evidence" value="ECO:0007669"/>
    <property type="project" value="InterPro"/>
</dbReference>
<reference evidence="8 9" key="1">
    <citation type="submission" date="2020-04" db="EMBL/GenBank/DDBJ databases">
        <authorList>
            <person name="Liu A."/>
        </authorList>
    </citation>
    <scope>NUCLEOTIDE SEQUENCE [LARGE SCALE GENOMIC DNA]</scope>
    <source>
        <strain evidence="8 9">RZ02</strain>
    </source>
</reference>
<sequence>MTDTGQTYQIASASIKDYVQPLWPGALATPFETRDEDGRNISLADDHLSGRSMMLVFLSQPEDERVLPLLRSLADLEHKFEEANATIIVVSASNDAAHSRKLKRAAGFPWPMVCDSPGGIFASYGLHKGADITDRIVLLTPYRQVRAWFDLDKEVGASLSKVMELVENTKIASEACWSPPHAPVLIVPNVLSGEECAKLVEAMETNTPFLVRRPQPGEVVGNYKIPVYEHHRQDRVDLVIKDQNTLAFLDERLFSRVTPMVQKAFAFNVTRREDLHIARYAGMRQGVTMGHRDNTSPAGAHRRFALSMSLNDNYEGGGVVFREFSARGYRLPAGSAMVFSSSLLHEVEETTSGVRYNLISHFFN</sequence>
<keyword evidence="4" id="KW-0223">Dioxygenase</keyword>
<proteinExistence type="predicted"/>
<dbReference type="GO" id="GO:0031418">
    <property type="term" value="F:L-ascorbic acid binding"/>
    <property type="evidence" value="ECO:0007669"/>
    <property type="project" value="UniProtKB-KW"/>
</dbReference>
<protein>
    <submittedName>
        <fullName evidence="8">Redoxin domain-containing protein</fullName>
    </submittedName>
</protein>
<dbReference type="Gene3D" id="2.60.120.620">
    <property type="entry name" value="q2cbj1_9rhob like domain"/>
    <property type="match status" value="1"/>
</dbReference>
<evidence type="ECO:0000256" key="5">
    <source>
        <dbReference type="ARBA" id="ARBA00023002"/>
    </source>
</evidence>
<dbReference type="SMART" id="SM00702">
    <property type="entry name" value="P4Hc"/>
    <property type="match status" value="1"/>
</dbReference>
<evidence type="ECO:0000313" key="8">
    <source>
        <dbReference type="EMBL" id="NMW31104.1"/>
    </source>
</evidence>
<dbReference type="GO" id="GO:0016209">
    <property type="term" value="F:antioxidant activity"/>
    <property type="evidence" value="ECO:0007669"/>
    <property type="project" value="InterPro"/>
</dbReference>
<evidence type="ECO:0000313" key="9">
    <source>
        <dbReference type="Proteomes" id="UP000561181"/>
    </source>
</evidence>
<evidence type="ECO:0000256" key="4">
    <source>
        <dbReference type="ARBA" id="ARBA00022964"/>
    </source>
</evidence>
<dbReference type="InterPro" id="IPR000866">
    <property type="entry name" value="AhpC/TSA"/>
</dbReference>
<dbReference type="AlphaFoldDB" id="A0A848QJ65"/>
<dbReference type="Proteomes" id="UP000561181">
    <property type="component" value="Unassembled WGS sequence"/>
</dbReference>
<keyword evidence="9" id="KW-1185">Reference proteome</keyword>
<evidence type="ECO:0000256" key="3">
    <source>
        <dbReference type="ARBA" id="ARBA00022896"/>
    </source>
</evidence>
<keyword evidence="3" id="KW-0847">Vitamin C</keyword>
<dbReference type="GO" id="GO:0005506">
    <property type="term" value="F:iron ion binding"/>
    <property type="evidence" value="ECO:0007669"/>
    <property type="project" value="InterPro"/>
</dbReference>
<dbReference type="Pfam" id="PF00578">
    <property type="entry name" value="AhpC-TSA"/>
    <property type="match status" value="1"/>
</dbReference>
<dbReference type="SUPFAM" id="SSF52833">
    <property type="entry name" value="Thioredoxin-like"/>
    <property type="match status" value="1"/>
</dbReference>
<dbReference type="InterPro" id="IPR005123">
    <property type="entry name" value="Oxoglu/Fe-dep_dioxygenase_dom"/>
</dbReference>